<dbReference type="Proteomes" id="UP000050525">
    <property type="component" value="Unassembled WGS sequence"/>
</dbReference>
<comment type="caution">
    <text evidence="1">The sequence shown here is derived from an EMBL/GenBank/DDBJ whole genome shotgun (WGS) entry which is preliminary data.</text>
</comment>
<keyword evidence="2" id="KW-1185">Reference proteome</keyword>
<dbReference type="AlphaFoldDB" id="A0A151MS00"/>
<proteinExistence type="predicted"/>
<protein>
    <submittedName>
        <fullName evidence="1">Uncharacterized protein</fullName>
    </submittedName>
</protein>
<evidence type="ECO:0000313" key="1">
    <source>
        <dbReference type="EMBL" id="KYO27308.1"/>
    </source>
</evidence>
<reference evidence="1 2" key="1">
    <citation type="journal article" date="2012" name="Genome Biol.">
        <title>Sequencing three crocodilian genomes to illuminate the evolution of archosaurs and amniotes.</title>
        <authorList>
            <person name="St John J.A."/>
            <person name="Braun E.L."/>
            <person name="Isberg S.R."/>
            <person name="Miles L.G."/>
            <person name="Chong A.Y."/>
            <person name="Gongora J."/>
            <person name="Dalzell P."/>
            <person name="Moran C."/>
            <person name="Bed'hom B."/>
            <person name="Abzhanov A."/>
            <person name="Burgess S.C."/>
            <person name="Cooksey A.M."/>
            <person name="Castoe T.A."/>
            <person name="Crawford N.G."/>
            <person name="Densmore L.D."/>
            <person name="Drew J.C."/>
            <person name="Edwards S.V."/>
            <person name="Faircloth B.C."/>
            <person name="Fujita M.K."/>
            <person name="Greenwold M.J."/>
            <person name="Hoffmann F.G."/>
            <person name="Howard J.M."/>
            <person name="Iguchi T."/>
            <person name="Janes D.E."/>
            <person name="Khan S.Y."/>
            <person name="Kohno S."/>
            <person name="de Koning A.J."/>
            <person name="Lance S.L."/>
            <person name="McCarthy F.M."/>
            <person name="McCormack J.E."/>
            <person name="Merchant M.E."/>
            <person name="Peterson D.G."/>
            <person name="Pollock D.D."/>
            <person name="Pourmand N."/>
            <person name="Raney B.J."/>
            <person name="Roessler K.A."/>
            <person name="Sanford J.R."/>
            <person name="Sawyer R.H."/>
            <person name="Schmidt C.J."/>
            <person name="Triplett E.W."/>
            <person name="Tuberville T.D."/>
            <person name="Venegas-Anaya M."/>
            <person name="Howard J.T."/>
            <person name="Jarvis E.D."/>
            <person name="Guillette L.J.Jr."/>
            <person name="Glenn T.C."/>
            <person name="Green R.E."/>
            <person name="Ray D.A."/>
        </authorList>
    </citation>
    <scope>NUCLEOTIDE SEQUENCE [LARGE SCALE GENOMIC DNA]</scope>
    <source>
        <strain evidence="1">KSC_2009_1</strain>
    </source>
</reference>
<name>A0A151MS00_ALLMI</name>
<organism evidence="1 2">
    <name type="scientific">Alligator mississippiensis</name>
    <name type="common">American alligator</name>
    <dbReference type="NCBI Taxonomy" id="8496"/>
    <lineage>
        <taxon>Eukaryota</taxon>
        <taxon>Metazoa</taxon>
        <taxon>Chordata</taxon>
        <taxon>Craniata</taxon>
        <taxon>Vertebrata</taxon>
        <taxon>Euteleostomi</taxon>
        <taxon>Archelosauria</taxon>
        <taxon>Archosauria</taxon>
        <taxon>Crocodylia</taxon>
        <taxon>Alligatoridae</taxon>
        <taxon>Alligatorinae</taxon>
        <taxon>Alligator</taxon>
    </lineage>
</organism>
<evidence type="ECO:0000313" key="2">
    <source>
        <dbReference type="Proteomes" id="UP000050525"/>
    </source>
</evidence>
<sequence length="73" mass="8547">MGKDTAAAHQDSHQWFRQDYSCGMKVMNLMSCCRIAEDNMMNLLMVGHCPVTEGQTPLTSWHIWKMWKKQLMK</sequence>
<gene>
    <name evidence="1" type="ORF">Y1Q_0021235</name>
</gene>
<dbReference type="EMBL" id="AKHW03005226">
    <property type="protein sequence ID" value="KYO27308.1"/>
    <property type="molecule type" value="Genomic_DNA"/>
</dbReference>
<accession>A0A151MS00</accession>